<evidence type="ECO:0000256" key="1">
    <source>
        <dbReference type="ARBA" id="ARBA00004496"/>
    </source>
</evidence>
<keyword evidence="5 8" id="KW-0648">Protein biosynthesis</keyword>
<dbReference type="InterPro" id="IPR031157">
    <property type="entry name" value="G_TR_CS"/>
</dbReference>
<dbReference type="Pfam" id="PF00009">
    <property type="entry name" value="GTP_EFTU"/>
    <property type="match status" value="1"/>
</dbReference>
<evidence type="ECO:0000256" key="6">
    <source>
        <dbReference type="ARBA" id="ARBA00023134"/>
    </source>
</evidence>
<dbReference type="InterPro" id="IPR041732">
    <property type="entry name" value="RF3_GTP-bd"/>
</dbReference>
<dbReference type="GO" id="GO:0005525">
    <property type="term" value="F:GTP binding"/>
    <property type="evidence" value="ECO:0007669"/>
    <property type="project" value="UniProtKB-UniRule"/>
</dbReference>
<keyword evidence="4 8" id="KW-0547">Nucleotide-binding</keyword>
<dbReference type="PROSITE" id="PS00301">
    <property type="entry name" value="G_TR_1"/>
    <property type="match status" value="1"/>
</dbReference>
<protein>
    <recommendedName>
        <fullName evidence="7 8">Peptide chain release factor 3</fullName>
        <shortName evidence="8">RF-3</shortName>
    </recommendedName>
</protein>
<evidence type="ECO:0000256" key="7">
    <source>
        <dbReference type="ARBA" id="ARBA00073639"/>
    </source>
</evidence>
<evidence type="ECO:0000313" key="10">
    <source>
        <dbReference type="EMBL" id="NGP87335.1"/>
    </source>
</evidence>
<dbReference type="FunFam" id="3.30.70.3280:FF:000001">
    <property type="entry name" value="Peptide chain release factor 3"/>
    <property type="match status" value="1"/>
</dbReference>
<dbReference type="Gene3D" id="3.40.50.300">
    <property type="entry name" value="P-loop containing nucleotide triphosphate hydrolases"/>
    <property type="match status" value="1"/>
</dbReference>
<evidence type="ECO:0000259" key="9">
    <source>
        <dbReference type="PROSITE" id="PS51722"/>
    </source>
</evidence>
<dbReference type="Pfam" id="PF16658">
    <property type="entry name" value="RF3_C"/>
    <property type="match status" value="1"/>
</dbReference>
<dbReference type="EMBL" id="JAALLS010000002">
    <property type="protein sequence ID" value="NGP87335.1"/>
    <property type="molecule type" value="Genomic_DNA"/>
</dbReference>
<comment type="subcellular location">
    <subcellularLocation>
        <location evidence="1 8">Cytoplasm</location>
    </subcellularLocation>
</comment>
<dbReference type="PANTHER" id="PTHR43556">
    <property type="entry name" value="PEPTIDE CHAIN RELEASE FACTOR RF3"/>
    <property type="match status" value="1"/>
</dbReference>
<dbReference type="PRINTS" id="PR00315">
    <property type="entry name" value="ELONGATNFCT"/>
</dbReference>
<accession>A0A6M1T282</accession>
<keyword evidence="6 8" id="KW-0342">GTP-binding</keyword>
<dbReference type="InterPro" id="IPR004548">
    <property type="entry name" value="PrfC"/>
</dbReference>
<dbReference type="SUPFAM" id="SSF54980">
    <property type="entry name" value="EF-G C-terminal domain-like"/>
    <property type="match status" value="1"/>
</dbReference>
<dbReference type="GO" id="GO:0016150">
    <property type="term" value="F:translation release factor activity, codon nonspecific"/>
    <property type="evidence" value="ECO:0007669"/>
    <property type="project" value="TreeGrafter"/>
</dbReference>
<dbReference type="InterPro" id="IPR038467">
    <property type="entry name" value="RF3_dom_3_sf"/>
</dbReference>
<dbReference type="SUPFAM" id="SSF50447">
    <property type="entry name" value="Translation proteins"/>
    <property type="match status" value="1"/>
</dbReference>
<dbReference type="InterPro" id="IPR009000">
    <property type="entry name" value="Transl_B-barrel_sf"/>
</dbReference>
<dbReference type="FunFam" id="3.40.50.300:FF:000542">
    <property type="entry name" value="Peptide chain release factor 3"/>
    <property type="match status" value="1"/>
</dbReference>
<keyword evidence="11" id="KW-1185">Reference proteome</keyword>
<dbReference type="Gene3D" id="2.40.30.10">
    <property type="entry name" value="Translation factors"/>
    <property type="match status" value="1"/>
</dbReference>
<dbReference type="InterPro" id="IPR005225">
    <property type="entry name" value="Small_GTP-bd"/>
</dbReference>
<dbReference type="NCBIfam" id="TIGR00231">
    <property type="entry name" value="small_GTP"/>
    <property type="match status" value="1"/>
</dbReference>
<dbReference type="GO" id="GO:0003924">
    <property type="term" value="F:GTPase activity"/>
    <property type="evidence" value="ECO:0007669"/>
    <property type="project" value="InterPro"/>
</dbReference>
<dbReference type="CDD" id="cd04169">
    <property type="entry name" value="RF3"/>
    <property type="match status" value="1"/>
</dbReference>
<dbReference type="InterPro" id="IPR000795">
    <property type="entry name" value="T_Tr_GTP-bd_dom"/>
</dbReference>
<dbReference type="InterPro" id="IPR027417">
    <property type="entry name" value="P-loop_NTPase"/>
</dbReference>
<dbReference type="RefSeq" id="WP_165265977.1">
    <property type="nucleotide sequence ID" value="NZ_JAALLS010000002.1"/>
</dbReference>
<dbReference type="PROSITE" id="PS51722">
    <property type="entry name" value="G_TR_2"/>
    <property type="match status" value="1"/>
</dbReference>
<feature type="binding site" evidence="8">
    <location>
        <begin position="28"/>
        <end position="35"/>
    </location>
    <ligand>
        <name>GTP</name>
        <dbReference type="ChEBI" id="CHEBI:37565"/>
    </ligand>
</feature>
<comment type="similarity">
    <text evidence="2 8">Belongs to the TRAFAC class translation factor GTPase superfamily. Classic translation factor GTPase family. PrfC subfamily.</text>
</comment>
<dbReference type="InterPro" id="IPR035647">
    <property type="entry name" value="EFG_III/V"/>
</dbReference>
<name>A0A6M1T282_9BACT</name>
<dbReference type="Gene3D" id="3.30.70.3280">
    <property type="entry name" value="Peptide chain release factor 3, domain III"/>
    <property type="match status" value="1"/>
</dbReference>
<comment type="caution">
    <text evidence="10">The sequence shown here is derived from an EMBL/GenBank/DDBJ whole genome shotgun (WGS) entry which is preliminary data.</text>
</comment>
<dbReference type="InterPro" id="IPR032090">
    <property type="entry name" value="RF3_C"/>
</dbReference>
<evidence type="ECO:0000256" key="2">
    <source>
        <dbReference type="ARBA" id="ARBA00009978"/>
    </source>
</evidence>
<dbReference type="Pfam" id="PF22042">
    <property type="entry name" value="EF-G_D2"/>
    <property type="match status" value="1"/>
</dbReference>
<evidence type="ECO:0000256" key="8">
    <source>
        <dbReference type="HAMAP-Rule" id="MF_00072"/>
    </source>
</evidence>
<dbReference type="HAMAP" id="MF_00072">
    <property type="entry name" value="Rel_fac_3"/>
    <property type="match status" value="1"/>
</dbReference>
<dbReference type="GO" id="GO:0005829">
    <property type="term" value="C:cytosol"/>
    <property type="evidence" value="ECO:0007669"/>
    <property type="project" value="TreeGrafter"/>
</dbReference>
<dbReference type="GO" id="GO:0006449">
    <property type="term" value="P:regulation of translational termination"/>
    <property type="evidence" value="ECO:0007669"/>
    <property type="project" value="UniProtKB-UniRule"/>
</dbReference>
<evidence type="ECO:0000256" key="3">
    <source>
        <dbReference type="ARBA" id="ARBA00022490"/>
    </source>
</evidence>
<evidence type="ECO:0000256" key="4">
    <source>
        <dbReference type="ARBA" id="ARBA00022741"/>
    </source>
</evidence>
<dbReference type="SUPFAM" id="SSF52540">
    <property type="entry name" value="P-loop containing nucleoside triphosphate hydrolases"/>
    <property type="match status" value="1"/>
</dbReference>
<organism evidence="10 11">
    <name type="scientific">Fodinibius halophilus</name>
    <dbReference type="NCBI Taxonomy" id="1736908"/>
    <lineage>
        <taxon>Bacteria</taxon>
        <taxon>Pseudomonadati</taxon>
        <taxon>Balneolota</taxon>
        <taxon>Balneolia</taxon>
        <taxon>Balneolales</taxon>
        <taxon>Balneolaceae</taxon>
        <taxon>Fodinibius</taxon>
    </lineage>
</organism>
<sequence>MAESDTLTEQQQEIIEEAKRRRTFAIISHPDAGKTTLTEKLLLYGGAIHEAGSIRQRKANRYAASDWMAIEKERGISVTSSVLRFEKDNIKFNLLDTPGHKDFSEDTLRTLVAADTALMVIDVAKGVEEQTEKLFEVCKMREIPIITFVNKCDRPGLDPLEVISNIENQLGIDPVPASWPLGYGKNFQGIYDLIGSKLHLQKKEDHGAKKAETEVYDLEEGLEQARLSDHDVEKFREEVMLTEDMMEMMDDEAFLNGKATPVFFGSALNNFGVDVFLNYFAELANPPQAYQDINDEERDLGRGFSGFVFKMQANMNPDHRDCAAFIRITSGKFERGIQVTESNTGNNVKMSTPHTLMGDERNILEEAYPGDVVSLFNPGSFRIGTTIYSDDPVEFDVIPLFTPEHFMKVSTKDPFKRKQLREGLKQLAEEGVVHVFEVPQGVGNELLLGTVGALQFEVVEHRMETEYNTELHMNSVSYHAARWLGEDKEVIEALDSSYSTHVTTDMEGHPIVLFDSGYALSQAEQKVGAEKLFKFKQNT</sequence>
<dbReference type="NCBIfam" id="NF001964">
    <property type="entry name" value="PRK00741.1"/>
    <property type="match status" value="1"/>
</dbReference>
<reference evidence="10 11" key="1">
    <citation type="submission" date="2020-02" db="EMBL/GenBank/DDBJ databases">
        <title>Aliifodinibius halophilus 2W32, complete genome.</title>
        <authorList>
            <person name="Li Y."/>
            <person name="Wu S."/>
        </authorList>
    </citation>
    <scope>NUCLEOTIDE SEQUENCE [LARGE SCALE GENOMIC DNA]</scope>
    <source>
        <strain evidence="10 11">2W32</strain>
    </source>
</reference>
<dbReference type="GO" id="GO:0016149">
    <property type="term" value="F:translation release factor activity, codon specific"/>
    <property type="evidence" value="ECO:0007669"/>
    <property type="project" value="UniProtKB-UniRule"/>
</dbReference>
<feature type="binding site" evidence="8">
    <location>
        <begin position="150"/>
        <end position="153"/>
    </location>
    <ligand>
        <name>GTP</name>
        <dbReference type="ChEBI" id="CHEBI:37565"/>
    </ligand>
</feature>
<keyword evidence="3 8" id="KW-0963">Cytoplasm</keyword>
<dbReference type="PANTHER" id="PTHR43556:SF2">
    <property type="entry name" value="PEPTIDE CHAIN RELEASE FACTOR RF3"/>
    <property type="match status" value="1"/>
</dbReference>
<proteinExistence type="inferred from homology"/>
<dbReference type="NCBIfam" id="TIGR00503">
    <property type="entry name" value="prfC"/>
    <property type="match status" value="1"/>
</dbReference>
<dbReference type="AlphaFoldDB" id="A0A6M1T282"/>
<feature type="domain" description="Tr-type G" evidence="9">
    <location>
        <begin position="19"/>
        <end position="288"/>
    </location>
</feature>
<feature type="binding site" evidence="8">
    <location>
        <begin position="96"/>
        <end position="100"/>
    </location>
    <ligand>
        <name>GTP</name>
        <dbReference type="ChEBI" id="CHEBI:37565"/>
    </ligand>
</feature>
<gene>
    <name evidence="8" type="primary">prfC</name>
    <name evidence="10" type="ORF">G3569_03125</name>
</gene>
<dbReference type="Proteomes" id="UP000479132">
    <property type="component" value="Unassembled WGS sequence"/>
</dbReference>
<dbReference type="InterPro" id="IPR053905">
    <property type="entry name" value="EF-G-like_DII"/>
</dbReference>
<evidence type="ECO:0000256" key="5">
    <source>
        <dbReference type="ARBA" id="ARBA00022917"/>
    </source>
</evidence>
<comment type="function">
    <text evidence="8">Increases the formation of ribosomal termination complexes and stimulates activities of RF-1 and RF-2. It binds guanine nucleotides and has strong preference for UGA stop codons. It may interact directly with the ribosome. The stimulation of RF-1 and RF-2 is significantly reduced by GTP and GDP, but not by GMP.</text>
</comment>
<evidence type="ECO:0000313" key="11">
    <source>
        <dbReference type="Proteomes" id="UP000479132"/>
    </source>
</evidence>